<evidence type="ECO:0000313" key="6">
    <source>
        <dbReference type="Proteomes" id="UP001255416"/>
    </source>
</evidence>
<protein>
    <submittedName>
        <fullName evidence="5">Calcium-binding protein</fullName>
    </submittedName>
</protein>
<feature type="region of interest" description="Disordered" evidence="3">
    <location>
        <begin position="64"/>
        <end position="83"/>
    </location>
</feature>
<sequence length="330" mass="32840">MLMLAGLLGLLAVGGAALAVDLSPELEEDGDDSVQPDGEDLATGEAADDIVPIDQIISGADGAEQISGDAGNDQINGYSGDDAIHGGAGNDTLHGATGDDALFGGDGNDTLHGEDGQDMLSGDSGADMLFGHGGADLMLGGDGEDTLQGGDGADSLRGGDGDDALHGGLGDDTLVGGQGQDTLFGGFGDDLLVGSEADQDDDEIKDYLNGGQGDDLLVAGRGDVMTGGDGADQFVLDAGETGNRDDASDPGSIRLMDFDAEEDQLLVMSDLEQNPAPQIEVIADEDTPGLSHILIDGNEVASVMGGATLTAEDIVVMDHAAGAALGLGSA</sequence>
<accession>A0ABU3VA53</accession>
<dbReference type="InterPro" id="IPR001343">
    <property type="entry name" value="Hemolysn_Ca-bd"/>
</dbReference>
<dbReference type="Pfam" id="PF00353">
    <property type="entry name" value="HemolysinCabind"/>
    <property type="match status" value="3"/>
</dbReference>
<dbReference type="PRINTS" id="PR00313">
    <property type="entry name" value="CABNDNGRPT"/>
</dbReference>
<comment type="caution">
    <text evidence="5">The sequence shown here is derived from an EMBL/GenBank/DDBJ whole genome shotgun (WGS) entry which is preliminary data.</text>
</comment>
<feature type="chain" id="PRO_5046668096" evidence="4">
    <location>
        <begin position="20"/>
        <end position="330"/>
    </location>
</feature>
<keyword evidence="6" id="KW-1185">Reference proteome</keyword>
<evidence type="ECO:0000256" key="3">
    <source>
        <dbReference type="SAM" id="MobiDB-lite"/>
    </source>
</evidence>
<dbReference type="RefSeq" id="WP_316773609.1">
    <property type="nucleotide sequence ID" value="NZ_JASMWN010000002.1"/>
</dbReference>
<dbReference type="InterPro" id="IPR018511">
    <property type="entry name" value="Hemolysin-typ_Ca-bd_CS"/>
</dbReference>
<comment type="subcellular location">
    <subcellularLocation>
        <location evidence="1">Secreted</location>
    </subcellularLocation>
</comment>
<proteinExistence type="predicted"/>
<feature type="region of interest" description="Disordered" evidence="3">
    <location>
        <begin position="97"/>
        <end position="173"/>
    </location>
</feature>
<dbReference type="Gene3D" id="2.150.10.10">
    <property type="entry name" value="Serralysin-like metalloprotease, C-terminal"/>
    <property type="match status" value="3"/>
</dbReference>
<evidence type="ECO:0000256" key="1">
    <source>
        <dbReference type="ARBA" id="ARBA00004613"/>
    </source>
</evidence>
<keyword evidence="4" id="KW-0732">Signal</keyword>
<gene>
    <name evidence="5" type="ORF">QO231_04165</name>
</gene>
<dbReference type="InterPro" id="IPR050557">
    <property type="entry name" value="RTX_toxin/Mannuronan_C5-epim"/>
</dbReference>
<name>A0ABU3VA53_9RHOB</name>
<dbReference type="SUPFAM" id="SSF51120">
    <property type="entry name" value="beta-Roll"/>
    <property type="match status" value="3"/>
</dbReference>
<feature type="region of interest" description="Disordered" evidence="3">
    <location>
        <begin position="26"/>
        <end position="46"/>
    </location>
</feature>
<feature type="signal peptide" evidence="4">
    <location>
        <begin position="1"/>
        <end position="19"/>
    </location>
</feature>
<dbReference type="InterPro" id="IPR011049">
    <property type="entry name" value="Serralysin-like_metalloprot_C"/>
</dbReference>
<evidence type="ECO:0000256" key="2">
    <source>
        <dbReference type="ARBA" id="ARBA00022525"/>
    </source>
</evidence>
<evidence type="ECO:0000313" key="5">
    <source>
        <dbReference type="EMBL" id="MDU9003049.1"/>
    </source>
</evidence>
<dbReference type="PANTHER" id="PTHR38340">
    <property type="entry name" value="S-LAYER PROTEIN"/>
    <property type="match status" value="1"/>
</dbReference>
<reference evidence="6" key="1">
    <citation type="submission" date="2023-05" db="EMBL/GenBank/DDBJ databases">
        <title>Sedimentitalea sp. nov. JM2-8.</title>
        <authorList>
            <person name="Huang J."/>
        </authorList>
    </citation>
    <scope>NUCLEOTIDE SEQUENCE [LARGE SCALE GENOMIC DNA]</scope>
    <source>
        <strain evidence="6">KHS03</strain>
    </source>
</reference>
<keyword evidence="2" id="KW-0964">Secreted</keyword>
<dbReference type="EMBL" id="JASMWN010000002">
    <property type="protein sequence ID" value="MDU9003049.1"/>
    <property type="molecule type" value="Genomic_DNA"/>
</dbReference>
<dbReference type="PANTHER" id="PTHR38340:SF1">
    <property type="entry name" value="S-LAYER PROTEIN"/>
    <property type="match status" value="1"/>
</dbReference>
<evidence type="ECO:0000256" key="4">
    <source>
        <dbReference type="SAM" id="SignalP"/>
    </source>
</evidence>
<dbReference type="PROSITE" id="PS00330">
    <property type="entry name" value="HEMOLYSIN_CALCIUM"/>
    <property type="match status" value="3"/>
</dbReference>
<dbReference type="Proteomes" id="UP001255416">
    <property type="component" value="Unassembled WGS sequence"/>
</dbReference>
<organism evidence="5 6">
    <name type="scientific">Sedimentitalea todarodis</name>
    <dbReference type="NCBI Taxonomy" id="1631240"/>
    <lineage>
        <taxon>Bacteria</taxon>
        <taxon>Pseudomonadati</taxon>
        <taxon>Pseudomonadota</taxon>
        <taxon>Alphaproteobacteria</taxon>
        <taxon>Rhodobacterales</taxon>
        <taxon>Paracoccaceae</taxon>
        <taxon>Sedimentitalea</taxon>
    </lineage>
</organism>